<evidence type="ECO:0000313" key="3">
    <source>
        <dbReference type="Proteomes" id="UP000005640"/>
    </source>
</evidence>
<dbReference type="EMBL" id="AL353708">
    <property type="status" value="NOT_ANNOTATED_CDS"/>
    <property type="molecule type" value="Genomic_DNA"/>
</dbReference>
<reference evidence="2" key="4">
    <citation type="submission" date="2025-08" db="UniProtKB">
        <authorList>
            <consortium name="Ensembl"/>
        </authorList>
    </citation>
    <scope>IDENTIFICATION</scope>
</reference>
<dbReference type="Ensembl" id="ENST00000713864.1">
    <property type="protein sequence ID" value="ENSP00000519169.1"/>
    <property type="gene ID" value="ENSG00000293564.1"/>
</dbReference>
<accession>A0AAQ5BH39</accession>
<reference evidence="2 3" key="2">
    <citation type="journal article" date="2004" name="Nature">
        <title>Finishing the euchromatic sequence of the human genome.</title>
        <authorList>
            <consortium name="International Human Genome Sequencing Consortium"/>
        </authorList>
    </citation>
    <scope>NUCLEOTIDE SEQUENCE [LARGE SCALE GENOMIC DNA]</scope>
</reference>
<reference evidence="2 3" key="1">
    <citation type="journal article" date="2001" name="Nature">
        <title>Initial sequencing and analysis of the human genome.</title>
        <authorList>
            <consortium name="International Human Genome Sequencing Consortium"/>
            <person name="Lander E.S."/>
            <person name="Linton L.M."/>
            <person name="Birren B."/>
            <person name="Nusbaum C."/>
            <person name="Zody M.C."/>
            <person name="Baldwin J."/>
            <person name="Devon K."/>
            <person name="Dewar K."/>
            <person name="Doyle M."/>
            <person name="FitzHugh W."/>
            <person name="Funke R."/>
            <person name="Gage D."/>
            <person name="Harris K."/>
            <person name="Heaford A."/>
            <person name="Howland J."/>
            <person name="Kann L."/>
            <person name="Lehoczky J."/>
            <person name="LeVine R."/>
            <person name="McEwan P."/>
            <person name="McKernan K."/>
            <person name="Meldrim J."/>
            <person name="Mesirov J.P."/>
            <person name="Miranda C."/>
            <person name="Morris W."/>
            <person name="Naylor J."/>
            <person name="Raymond C."/>
            <person name="Rosetti M."/>
            <person name="Santos R."/>
            <person name="Sheridan A."/>
            <person name="Sougnez C."/>
            <person name="Stange-Thomann N."/>
            <person name="Stojanovic N."/>
            <person name="Subramanian A."/>
            <person name="Wyman D."/>
            <person name="Rogers J."/>
            <person name="Sulston J."/>
            <person name="Ainscough R."/>
            <person name="Beck S."/>
            <person name="Bentley D."/>
            <person name="Burton J."/>
            <person name="Clee C."/>
            <person name="Carter N."/>
            <person name="Coulson A."/>
            <person name="Deadman R."/>
            <person name="Deloukas P."/>
            <person name="Dunham A."/>
            <person name="Dunham I."/>
            <person name="Durbin R."/>
            <person name="French L."/>
            <person name="Grafham D."/>
            <person name="Gregory S."/>
            <person name="Hubbard T."/>
            <person name="Humphray S."/>
            <person name="Hunt A."/>
            <person name="Jones M."/>
            <person name="Lloyd C."/>
            <person name="McMurray A."/>
            <person name="Matthews L."/>
            <person name="Mercer S."/>
            <person name="Milne S."/>
            <person name="Mullikin J.C."/>
            <person name="Mungall A."/>
            <person name="Plumb R."/>
            <person name="Ross M."/>
            <person name="Shownkeen R."/>
            <person name="Sims S."/>
            <person name="Waterston R.H."/>
            <person name="Wilson R.K."/>
            <person name="Hillier L.W."/>
            <person name="McPherson J.D."/>
            <person name="Marra M.A."/>
            <person name="Mardis E.R."/>
            <person name="Fulton L.A."/>
            <person name="Chinwalla A.T."/>
            <person name="Pepin K.H."/>
            <person name="Gish W.R."/>
            <person name="Chissoe S.L."/>
            <person name="Wendl M.C."/>
            <person name="Delehaunty K.D."/>
            <person name="Miner T.L."/>
            <person name="Delehaunty A."/>
            <person name="Kramer J.B."/>
            <person name="Cook L.L."/>
            <person name="Fulton R.S."/>
            <person name="Johnson D.L."/>
            <person name="Minx P.J."/>
            <person name="Clifton S.W."/>
            <person name="Hawkins T."/>
            <person name="Branscomb E."/>
            <person name="Predki P."/>
            <person name="Richardson P."/>
            <person name="Wenning S."/>
            <person name="Slezak T."/>
            <person name="Doggett N."/>
            <person name="Cheng J.F."/>
            <person name="Olsen A."/>
            <person name="Lucas S."/>
            <person name="Elkin C."/>
            <person name="Uberbacher E."/>
            <person name="Frazier M."/>
            <person name="Gibbs R.A."/>
            <person name="Muzny D.M."/>
            <person name="Scherer S.E."/>
            <person name="Bouck J.B."/>
            <person name="Sodergren E.J."/>
            <person name="Worley K.C."/>
            <person name="Rives C.M."/>
            <person name="Gorrell J.H."/>
            <person name="Metzker M.L."/>
            <person name="Naylor S.L."/>
            <person name="Kucherlapati R.S."/>
            <person name="Nelson D.L."/>
            <person name="Weinstock G.M."/>
            <person name="Sakaki Y."/>
            <person name="Fujiyama A."/>
            <person name="Hattori M."/>
            <person name="Yada T."/>
            <person name="Toyoda A."/>
            <person name="Itoh T."/>
            <person name="Kawagoe C."/>
            <person name="Watanabe H."/>
            <person name="Totoki Y."/>
            <person name="Taylor T."/>
            <person name="Weissenbach J."/>
            <person name="Heilig R."/>
            <person name="Saurin W."/>
            <person name="Artiguenave F."/>
            <person name="Brottier P."/>
            <person name="Bruls T."/>
            <person name="Pelletier E."/>
            <person name="Robert C."/>
            <person name="Wincker P."/>
            <person name="Smith D.R."/>
            <person name="Doucette-Stamm L."/>
            <person name="Rubenfield M."/>
            <person name="Weinstock K."/>
            <person name="Lee H.M."/>
            <person name="Dubois J."/>
            <person name="Rosenthal A."/>
            <person name="Platzer M."/>
            <person name="Nyakatura G."/>
            <person name="Taudien S."/>
            <person name="Rump A."/>
            <person name="Yang H."/>
            <person name="Yu J."/>
            <person name="Wang J."/>
            <person name="Huang G."/>
            <person name="Gu J."/>
            <person name="Hood L."/>
            <person name="Rowen L."/>
            <person name="Madan A."/>
            <person name="Qin S."/>
            <person name="Davis R.W."/>
            <person name="Federspiel N.A."/>
            <person name="Abola A.P."/>
            <person name="Proctor M.J."/>
            <person name="Myers R.M."/>
            <person name="Schmutz J."/>
            <person name="Dickson M."/>
            <person name="Grimwood J."/>
            <person name="Cox D.R."/>
            <person name="Olson M.V."/>
            <person name="Kaul R."/>
            <person name="Raymond C."/>
            <person name="Shimizu N."/>
            <person name="Kawasaki K."/>
            <person name="Minoshima S."/>
            <person name="Evans G.A."/>
            <person name="Athanasiou M."/>
            <person name="Schultz R."/>
            <person name="Roe B.A."/>
            <person name="Chen F."/>
            <person name="Pan H."/>
            <person name="Ramser J."/>
            <person name="Lehrach H."/>
            <person name="Reinhardt R."/>
            <person name="McCombie W.R."/>
            <person name="de la Bastide M."/>
            <person name="Dedhia N."/>
            <person name="Blocker H."/>
            <person name="Hornischer K."/>
            <person name="Nordsiek G."/>
            <person name="Agarwala R."/>
            <person name="Aravind L."/>
            <person name="Bailey J.A."/>
            <person name="Bateman A."/>
            <person name="Batzoglou S."/>
            <person name="Birney E."/>
            <person name="Bork P."/>
            <person name="Brown D.G."/>
            <person name="Burge C.B."/>
            <person name="Cerutti L."/>
            <person name="Chen H.C."/>
            <person name="Church D."/>
            <person name="Clamp M."/>
            <person name="Copley R.R."/>
            <person name="Doerks T."/>
            <person name="Eddy S.R."/>
            <person name="Eichler E.E."/>
            <person name="Furey T.S."/>
            <person name="Galagan J."/>
            <person name="Gilbert J.G."/>
            <person name="Harmon C."/>
            <person name="Hayashizaki Y."/>
            <person name="Haussler D."/>
            <person name="Hermjakob H."/>
            <person name="Hokamp K."/>
            <person name="Jang W."/>
            <person name="Johnson L.S."/>
            <person name="Jones T.A."/>
            <person name="Kasif S."/>
            <person name="Kaspryzk A."/>
            <person name="Kennedy S."/>
            <person name="Kent W.J."/>
            <person name="Kitts P."/>
            <person name="Koonin E.V."/>
            <person name="Korf I."/>
            <person name="Kulp D."/>
            <person name="Lancet D."/>
            <person name="Lowe T.M."/>
            <person name="McLysaght A."/>
            <person name="Mikkelsen T."/>
            <person name="Moran J.V."/>
            <person name="Mulder N."/>
            <person name="Pollara V.J."/>
            <person name="Ponting C.P."/>
            <person name="Schuler G."/>
            <person name="Schultz J."/>
            <person name="Slater G."/>
            <person name="Smit A.F."/>
            <person name="Stupka E."/>
            <person name="Szustakowski J."/>
            <person name="Thierry-Mieg D."/>
            <person name="Thierry-Mieg J."/>
            <person name="Wagner L."/>
            <person name="Wallis J."/>
            <person name="Wheeler R."/>
            <person name="Williams A."/>
            <person name="Wolf Y.I."/>
            <person name="Wolfe K.H."/>
            <person name="Yang S.P."/>
            <person name="Yeh R.F."/>
            <person name="Collins F."/>
            <person name="Guyer M.S."/>
            <person name="Peterson J."/>
            <person name="Felsenfeld A."/>
            <person name="Wetterstrand K.A."/>
            <person name="Patrinos A."/>
            <person name="Morgan M.J."/>
            <person name="de Jong P."/>
            <person name="Catanese J.J."/>
            <person name="Osoegawa K."/>
            <person name="Shizuya H."/>
            <person name="Choi S."/>
            <person name="Chen Y.J."/>
        </authorList>
    </citation>
    <scope>NUCLEOTIDE SEQUENCE [LARGE SCALE GENOMIC DNA]</scope>
</reference>
<dbReference type="RefSeq" id="NP_001423092.1">
    <property type="nucleotide sequence ID" value="NM_001436163.1"/>
</dbReference>
<reference evidence="2" key="5">
    <citation type="submission" date="2025-09" db="UniProtKB">
        <authorList>
            <consortium name="Ensembl"/>
        </authorList>
    </citation>
    <scope>IDENTIFICATION</scope>
</reference>
<gene>
    <name evidence="2" type="primary">LOC139427322</name>
</gene>
<reference evidence="2 3" key="3">
    <citation type="journal article" date="2006" name="Nature">
        <title>The DNA sequence and biological annotation of human chromosome 1.</title>
        <authorList>
            <person name="Gregory S.G."/>
            <person name="Barlow K.F."/>
            <person name="McLay K.E."/>
            <person name="Kaul R."/>
            <person name="Swarbreck D."/>
            <person name="Dunham A."/>
            <person name="Scott C.E."/>
            <person name="Howe K.L."/>
            <person name="Woodfine K."/>
            <person name="Spencer C.C."/>
            <person name="Jones M.C."/>
            <person name="Gillson C."/>
            <person name="Searle S."/>
            <person name="Zhou Y."/>
            <person name="Kokocinski F."/>
            <person name="McDonald L."/>
            <person name="Evans R."/>
            <person name="Phillips K."/>
            <person name="Atkinson A."/>
            <person name="Cooper R."/>
            <person name="Jones C."/>
            <person name="Hall R.E."/>
            <person name="Andrews T.D."/>
            <person name="Lloyd C."/>
            <person name="Ainscough R."/>
            <person name="Almeida J.P."/>
            <person name="Ambrose K.D."/>
            <person name="Anderson F."/>
            <person name="Andrew R.W."/>
            <person name="Ashwell R.I."/>
            <person name="Aubin K."/>
            <person name="Babbage A.K."/>
            <person name="Bagguley C.L."/>
            <person name="Bailey J."/>
            <person name="Beasley H."/>
            <person name="Bethel G."/>
            <person name="Bird C.P."/>
            <person name="Bray-Allen S."/>
            <person name="Brown J.Y."/>
            <person name="Brown A.J."/>
            <person name="Buckley D."/>
            <person name="Burton J."/>
            <person name="Bye J."/>
            <person name="Carder C."/>
            <person name="Chapman J.C."/>
            <person name="Clark S.Y."/>
            <person name="Clarke G."/>
            <person name="Clee C."/>
            <person name="Cobley V."/>
            <person name="Collier R.E."/>
            <person name="Corby N."/>
            <person name="Coville G.J."/>
            <person name="Davies J."/>
            <person name="Deadman R."/>
            <person name="Dunn M."/>
            <person name="Earthrowl M."/>
            <person name="Ellington A.G."/>
            <person name="Errington H."/>
            <person name="Frankish A."/>
            <person name="Frankland J."/>
            <person name="French L."/>
            <person name="Garner P."/>
            <person name="Garnett J."/>
            <person name="Gay L."/>
            <person name="Ghori M.R."/>
            <person name="Gibson R."/>
            <person name="Gilby L.M."/>
            <person name="Gillett W."/>
            <person name="Glithero R.J."/>
            <person name="Grafham D.V."/>
            <person name="Griffiths C."/>
            <person name="Griffiths-Jones S."/>
            <person name="Grocock R."/>
            <person name="Hammond S."/>
            <person name="Harrison E.S."/>
            <person name="Hart E."/>
            <person name="Haugen E."/>
            <person name="Heath P.D."/>
            <person name="Holmes S."/>
            <person name="Holt K."/>
            <person name="Howden P.J."/>
            <person name="Hunt A.R."/>
            <person name="Hunt S.E."/>
            <person name="Hunter G."/>
            <person name="Isherwood J."/>
            <person name="James R."/>
            <person name="Johnson C."/>
            <person name="Johnson D."/>
            <person name="Joy A."/>
            <person name="Kay M."/>
            <person name="Kershaw J.K."/>
            <person name="Kibukawa M."/>
            <person name="Kimberley A.M."/>
            <person name="King A."/>
            <person name="Knights A.J."/>
            <person name="Lad H."/>
            <person name="Laird G."/>
            <person name="Lawlor S."/>
            <person name="Leongamornlert D.A."/>
            <person name="Lloyd D.M."/>
            <person name="Loveland J."/>
            <person name="Lovell J."/>
            <person name="Lush M.J."/>
            <person name="Lyne R."/>
            <person name="Martin S."/>
            <person name="Mashreghi-Mohammadi M."/>
            <person name="Matthews L."/>
            <person name="Matthews N.S."/>
            <person name="McLaren S."/>
            <person name="Milne S."/>
            <person name="Mistry S."/>
            <person name="Moore M.J."/>
            <person name="Nickerson T."/>
            <person name="O'Dell C.N."/>
            <person name="Oliver K."/>
            <person name="Palmeiri A."/>
            <person name="Palmer S.A."/>
            <person name="Parker A."/>
            <person name="Patel D."/>
            <person name="Pearce A.V."/>
            <person name="Peck A.I."/>
            <person name="Pelan S."/>
            <person name="Phelps K."/>
            <person name="Phillimore B.J."/>
            <person name="Plumb R."/>
            <person name="Rajan J."/>
            <person name="Raymond C."/>
            <person name="Rouse G."/>
            <person name="Saenphimmachak C."/>
            <person name="Sehra H.K."/>
            <person name="Sheridan E."/>
            <person name="Shownkeen R."/>
            <person name="Sims S."/>
            <person name="Skuce C.D."/>
            <person name="Smith M."/>
            <person name="Steward C."/>
            <person name="Subramanian S."/>
            <person name="Sycamore N."/>
            <person name="Tracey A."/>
            <person name="Tromans A."/>
            <person name="Van Helmond Z."/>
            <person name="Wall M."/>
            <person name="Wallis J.M."/>
            <person name="White S."/>
            <person name="Whitehead S.L."/>
            <person name="Wilkinson J.E."/>
            <person name="Willey D.L."/>
            <person name="Williams H."/>
            <person name="Wilming L."/>
            <person name="Wray P.W."/>
            <person name="Wu Z."/>
            <person name="Coulson A."/>
            <person name="Vaudin M."/>
            <person name="Sulston J.E."/>
            <person name="Durbin R."/>
            <person name="Hubbard T."/>
            <person name="Wooster R."/>
            <person name="Dunham I."/>
            <person name="Carter N.P."/>
            <person name="McVean G."/>
            <person name="Ross M.T."/>
            <person name="Harrow J."/>
            <person name="Olson M.V."/>
            <person name="Beck S."/>
            <person name="Rogers J."/>
            <person name="Bentley D.R."/>
            <person name="Banerjee R."/>
            <person name="Bryant S.P."/>
            <person name="Burford D.C."/>
            <person name="Burrill W.D."/>
            <person name="Clegg S.M."/>
            <person name="Dhami P."/>
            <person name="Dovey O."/>
            <person name="Faulkner L.M."/>
            <person name="Gribble S.M."/>
            <person name="Langford C.F."/>
            <person name="Pandian R.D."/>
            <person name="Porter K.M."/>
            <person name="Prigmore E."/>
        </authorList>
    </citation>
    <scope>NUCLEOTIDE SEQUENCE [LARGE SCALE GENOMIC DNA]</scope>
</reference>
<feature type="region of interest" description="Disordered" evidence="1">
    <location>
        <begin position="1"/>
        <end position="25"/>
    </location>
</feature>
<dbReference type="GeneID" id="139427322"/>
<organism evidence="2 3">
    <name type="scientific">Homo sapiens</name>
    <name type="common">Human</name>
    <dbReference type="NCBI Taxonomy" id="9606"/>
    <lineage>
        <taxon>Eukaryota</taxon>
        <taxon>Metazoa</taxon>
        <taxon>Chordata</taxon>
        <taxon>Craniata</taxon>
        <taxon>Vertebrata</taxon>
        <taxon>Euteleostomi</taxon>
        <taxon>Mammalia</taxon>
        <taxon>Eutheria</taxon>
        <taxon>Euarchontoglires</taxon>
        <taxon>Primates</taxon>
        <taxon>Haplorrhini</taxon>
        <taxon>Catarrhini</taxon>
        <taxon>Hominidae</taxon>
        <taxon>Homo</taxon>
    </lineage>
</organism>
<evidence type="ECO:0000256" key="1">
    <source>
        <dbReference type="SAM" id="MobiDB-lite"/>
    </source>
</evidence>
<dbReference type="AlphaFoldDB" id="A0AAQ5BH39"/>
<proteinExistence type="predicted"/>
<evidence type="ECO:0000313" key="2">
    <source>
        <dbReference type="Ensembl" id="ENSP00000519169.1"/>
    </source>
</evidence>
<dbReference type="KEGG" id="hsa:139427322"/>
<sequence>MGPEAGLLHSSDDAGGGPSDSQLPP</sequence>
<name>A0AAQ5BH39_HUMAN</name>
<keyword evidence="3" id="KW-1185">Reference proteome</keyword>
<protein>
    <submittedName>
        <fullName evidence="2">Uncharacterized protein</fullName>
    </submittedName>
</protein>
<dbReference type="Proteomes" id="UP000005640">
    <property type="component" value="Chromosome 1"/>
</dbReference>